<protein>
    <recommendedName>
        <fullName evidence="2 12">Kinetochore protein Spc24</fullName>
    </recommendedName>
</protein>
<evidence type="ECO:0000256" key="11">
    <source>
        <dbReference type="ARBA" id="ARBA00045419"/>
    </source>
</evidence>
<dbReference type="PANTHER" id="PTHR22142">
    <property type="match status" value="1"/>
</dbReference>
<comment type="similarity">
    <text evidence="1 12">Belongs to the SPC24 family.</text>
</comment>
<evidence type="ECO:0000256" key="2">
    <source>
        <dbReference type="ARBA" id="ARBA00013690"/>
    </source>
</evidence>
<evidence type="ECO:0000256" key="9">
    <source>
        <dbReference type="ARBA" id="ARBA00023306"/>
    </source>
</evidence>
<dbReference type="EMBL" id="CAIIXF020000009">
    <property type="protein sequence ID" value="CAH1795032.1"/>
    <property type="molecule type" value="Genomic_DNA"/>
</dbReference>
<dbReference type="GO" id="GO:0051301">
    <property type="term" value="P:cell division"/>
    <property type="evidence" value="ECO:0007669"/>
    <property type="project" value="UniProtKB-UniRule"/>
</dbReference>
<keyword evidence="5 12" id="KW-0498">Mitosis</keyword>
<comment type="caution">
    <text evidence="13">The sequence shown here is derived from an EMBL/GenBank/DDBJ whole genome shotgun (WGS) entry which is preliminary data.</text>
</comment>
<evidence type="ECO:0000256" key="12">
    <source>
        <dbReference type="RuleBase" id="RU368011"/>
    </source>
</evidence>
<dbReference type="CDD" id="cd11565">
    <property type="entry name" value="RWD_Spc24"/>
    <property type="match status" value="1"/>
</dbReference>
<evidence type="ECO:0000256" key="7">
    <source>
        <dbReference type="ARBA" id="ARBA00023054"/>
    </source>
</evidence>
<keyword evidence="8 12" id="KW-0539">Nucleus</keyword>
<keyword evidence="10 12" id="KW-0137">Centromere</keyword>
<dbReference type="GO" id="GO:0005634">
    <property type="term" value="C:nucleus"/>
    <property type="evidence" value="ECO:0007669"/>
    <property type="project" value="UniProtKB-SubCell"/>
</dbReference>
<evidence type="ECO:0000256" key="5">
    <source>
        <dbReference type="ARBA" id="ARBA00022776"/>
    </source>
</evidence>
<keyword evidence="6 12" id="KW-0995">Kinetochore</keyword>
<evidence type="ECO:0000256" key="6">
    <source>
        <dbReference type="ARBA" id="ARBA00022838"/>
    </source>
</evidence>
<comment type="subcellular location">
    <subcellularLocation>
        <location evidence="12">Nucleus</location>
    </subcellularLocation>
    <subcellularLocation>
        <location evidence="12">Chromosome</location>
        <location evidence="12">Centromere</location>
        <location evidence="12">Kinetochore</location>
    </subcellularLocation>
</comment>
<dbReference type="Proteomes" id="UP000749559">
    <property type="component" value="Unassembled WGS sequence"/>
</dbReference>
<comment type="function">
    <text evidence="11">Acts as a component of the essential kinetochore-associated NDC80 complex, which is required for chromosome segregation and spindle checkpoint activity. Required for kinetochore integrity and the organization of stable microtubule binding sites in the outer plate of the kinetochore. The NDC80 complex synergistically enhances the affinity of the SKA1 complex for microtubules and may allow the NDC80 complex to track depolymerizing microtubules.</text>
</comment>
<accession>A0A8J1U6D2</accession>
<evidence type="ECO:0000256" key="8">
    <source>
        <dbReference type="ARBA" id="ARBA00023242"/>
    </source>
</evidence>
<dbReference type="Gene3D" id="3.30.160.570">
    <property type="entry name" value="Ncd80 complex, Spc24 subunit"/>
    <property type="match status" value="1"/>
</dbReference>
<dbReference type="GO" id="GO:0008017">
    <property type="term" value="F:microtubule binding"/>
    <property type="evidence" value="ECO:0007669"/>
    <property type="project" value="TreeGrafter"/>
</dbReference>
<organism evidence="13 14">
    <name type="scientific">Owenia fusiformis</name>
    <name type="common">Polychaete worm</name>
    <dbReference type="NCBI Taxonomy" id="6347"/>
    <lineage>
        <taxon>Eukaryota</taxon>
        <taxon>Metazoa</taxon>
        <taxon>Spiralia</taxon>
        <taxon>Lophotrochozoa</taxon>
        <taxon>Annelida</taxon>
        <taxon>Polychaeta</taxon>
        <taxon>Sedentaria</taxon>
        <taxon>Canalipalpata</taxon>
        <taxon>Sabellida</taxon>
        <taxon>Oweniida</taxon>
        <taxon>Oweniidae</taxon>
        <taxon>Owenia</taxon>
    </lineage>
</organism>
<comment type="subunit">
    <text evidence="12">Component of the NDC80 complex.</text>
</comment>
<sequence>MNMSTMNESQAVEPRSFEQTKDILSEIVNVLDQEKLDVQTLQETGKLCGELLATQKQIEDIIKEDIRALCQCKEEREAEIKTSEENEKLEREEEKLKEELKQSKEHIENVSKQADQLKAQVNASKEEKDRLTEERRRIKKKTTETLPSVRHTVSLFHNVTKISWQYDTQPQEVKGFITNKSEVKPFSLSNKENSKFFIANYLWDQMEVDW</sequence>
<name>A0A8J1U6D2_OWEFU</name>
<evidence type="ECO:0000256" key="1">
    <source>
        <dbReference type="ARBA" id="ARBA00007804"/>
    </source>
</evidence>
<evidence type="ECO:0000256" key="4">
    <source>
        <dbReference type="ARBA" id="ARBA00022618"/>
    </source>
</evidence>
<dbReference type="GO" id="GO:0031262">
    <property type="term" value="C:Ndc80 complex"/>
    <property type="evidence" value="ECO:0007669"/>
    <property type="project" value="TreeGrafter"/>
</dbReference>
<gene>
    <name evidence="13" type="ORF">OFUS_LOCUS19628</name>
</gene>
<dbReference type="PANTHER" id="PTHR22142:SF2">
    <property type="entry name" value="KINETOCHORE PROTEIN SPC24"/>
    <property type="match status" value="1"/>
</dbReference>
<proteinExistence type="inferred from homology"/>
<keyword evidence="9 12" id="KW-0131">Cell cycle</keyword>
<keyword evidence="3 12" id="KW-0158">Chromosome</keyword>
<evidence type="ECO:0000313" key="13">
    <source>
        <dbReference type="EMBL" id="CAH1795032.1"/>
    </source>
</evidence>
<dbReference type="GO" id="GO:0007059">
    <property type="term" value="P:chromosome segregation"/>
    <property type="evidence" value="ECO:0007669"/>
    <property type="project" value="TreeGrafter"/>
</dbReference>
<keyword evidence="7" id="KW-0175">Coiled coil</keyword>
<evidence type="ECO:0000313" key="14">
    <source>
        <dbReference type="Proteomes" id="UP000749559"/>
    </source>
</evidence>
<dbReference type="AlphaFoldDB" id="A0A8J1U6D2"/>
<dbReference type="InterPro" id="IPR013252">
    <property type="entry name" value="Ndc80_Spc24"/>
</dbReference>
<evidence type="ECO:0000256" key="3">
    <source>
        <dbReference type="ARBA" id="ARBA00022454"/>
    </source>
</evidence>
<keyword evidence="14" id="KW-1185">Reference proteome</keyword>
<dbReference type="OrthoDB" id="6432863at2759"/>
<reference evidence="13" key="1">
    <citation type="submission" date="2022-03" db="EMBL/GenBank/DDBJ databases">
        <authorList>
            <person name="Martin C."/>
        </authorList>
    </citation>
    <scope>NUCLEOTIDE SEQUENCE</scope>
</reference>
<evidence type="ECO:0000256" key="10">
    <source>
        <dbReference type="ARBA" id="ARBA00023328"/>
    </source>
</evidence>
<keyword evidence="4 12" id="KW-0132">Cell division</keyword>
<dbReference type="Pfam" id="PF08286">
    <property type="entry name" value="Spc24"/>
    <property type="match status" value="1"/>
</dbReference>